<feature type="region of interest" description="Disordered" evidence="4">
    <location>
        <begin position="366"/>
        <end position="398"/>
    </location>
</feature>
<dbReference type="Gene3D" id="2.30.42.10">
    <property type="match status" value="1"/>
</dbReference>
<proteinExistence type="inferred from homology"/>
<reference evidence="6" key="1">
    <citation type="submission" date="2022-06" db="EMBL/GenBank/DDBJ databases">
        <title>Diverse halophilic archaea isolated from saline environments.</title>
        <authorList>
            <person name="Cui H.-L."/>
        </authorList>
    </citation>
    <scope>NUCLEOTIDE SEQUENCE</scope>
    <source>
        <strain evidence="6">WLHS1</strain>
    </source>
</reference>
<evidence type="ECO:0000256" key="2">
    <source>
        <dbReference type="ARBA" id="ARBA00022670"/>
    </source>
</evidence>
<dbReference type="SUPFAM" id="SSF50494">
    <property type="entry name" value="Trypsin-like serine proteases"/>
    <property type="match status" value="1"/>
</dbReference>
<dbReference type="Proteomes" id="UP001056855">
    <property type="component" value="Chromosome"/>
</dbReference>
<dbReference type="PRINTS" id="PR00834">
    <property type="entry name" value="PROTEASES2C"/>
</dbReference>
<dbReference type="RefSeq" id="WP_254158104.1">
    <property type="nucleotide sequence ID" value="NZ_CP100355.1"/>
</dbReference>
<dbReference type="InterPro" id="IPR036034">
    <property type="entry name" value="PDZ_sf"/>
</dbReference>
<dbReference type="GO" id="GO:0006508">
    <property type="term" value="P:proteolysis"/>
    <property type="evidence" value="ECO:0007669"/>
    <property type="project" value="UniProtKB-KW"/>
</dbReference>
<keyword evidence="3" id="KW-0378">Hydrolase</keyword>
<dbReference type="GO" id="GO:0004252">
    <property type="term" value="F:serine-type endopeptidase activity"/>
    <property type="evidence" value="ECO:0007669"/>
    <property type="project" value="InterPro"/>
</dbReference>
<protein>
    <submittedName>
        <fullName evidence="6">Trypsin-like peptidase domain-containing protein</fullName>
    </submittedName>
</protein>
<dbReference type="AlphaFoldDB" id="A0A9E7SWX1"/>
<keyword evidence="7" id="KW-1185">Reference proteome</keyword>
<organism evidence="6 7">
    <name type="scientific">Natronosalvus rutilus</name>
    <dbReference type="NCBI Taxonomy" id="2953753"/>
    <lineage>
        <taxon>Archaea</taxon>
        <taxon>Methanobacteriati</taxon>
        <taxon>Methanobacteriota</taxon>
        <taxon>Stenosarchaea group</taxon>
        <taxon>Halobacteria</taxon>
        <taxon>Halobacteriales</taxon>
        <taxon>Natrialbaceae</taxon>
        <taxon>Natronosalvus</taxon>
    </lineage>
</organism>
<evidence type="ECO:0000256" key="1">
    <source>
        <dbReference type="ARBA" id="ARBA00010541"/>
    </source>
</evidence>
<dbReference type="InterPro" id="IPR001940">
    <property type="entry name" value="Peptidase_S1C"/>
</dbReference>
<evidence type="ECO:0000259" key="5">
    <source>
        <dbReference type="Pfam" id="PF13180"/>
    </source>
</evidence>
<evidence type="ECO:0000313" key="7">
    <source>
        <dbReference type="Proteomes" id="UP001056855"/>
    </source>
</evidence>
<dbReference type="KEGG" id="sawl:NGM29_17710"/>
<dbReference type="PANTHER" id="PTHR43343">
    <property type="entry name" value="PEPTIDASE S12"/>
    <property type="match status" value="1"/>
</dbReference>
<dbReference type="PANTHER" id="PTHR43343:SF3">
    <property type="entry name" value="PROTEASE DO-LIKE 8, CHLOROPLASTIC"/>
    <property type="match status" value="1"/>
</dbReference>
<evidence type="ECO:0000256" key="4">
    <source>
        <dbReference type="SAM" id="MobiDB-lite"/>
    </source>
</evidence>
<gene>
    <name evidence="6" type="ORF">NGM29_17710</name>
</gene>
<dbReference type="InterPro" id="IPR001478">
    <property type="entry name" value="PDZ"/>
</dbReference>
<name>A0A9E7SWX1_9EURY</name>
<accession>A0A9E7SWX1</accession>
<keyword evidence="2" id="KW-0645">Protease</keyword>
<dbReference type="InterPro" id="IPR051201">
    <property type="entry name" value="Chloro_Bact_Ser_Proteases"/>
</dbReference>
<dbReference type="Pfam" id="PF13365">
    <property type="entry name" value="Trypsin_2"/>
    <property type="match status" value="1"/>
</dbReference>
<dbReference type="CDD" id="cd06779">
    <property type="entry name" value="cpPDZ_Deg_HtrA-like"/>
    <property type="match status" value="1"/>
</dbReference>
<evidence type="ECO:0000313" key="6">
    <source>
        <dbReference type="EMBL" id="UTF53578.1"/>
    </source>
</evidence>
<dbReference type="SUPFAM" id="SSF50156">
    <property type="entry name" value="PDZ domain-like"/>
    <property type="match status" value="1"/>
</dbReference>
<dbReference type="Pfam" id="PF13180">
    <property type="entry name" value="PDZ_2"/>
    <property type="match status" value="1"/>
</dbReference>
<dbReference type="InterPro" id="IPR009003">
    <property type="entry name" value="Peptidase_S1_PA"/>
</dbReference>
<dbReference type="InterPro" id="IPR043504">
    <property type="entry name" value="Peptidase_S1_PA_chymotrypsin"/>
</dbReference>
<dbReference type="GeneID" id="73291922"/>
<feature type="domain" description="PDZ" evidence="5">
    <location>
        <begin position="279"/>
        <end position="385"/>
    </location>
</feature>
<dbReference type="EMBL" id="CP100355">
    <property type="protein sequence ID" value="UTF53578.1"/>
    <property type="molecule type" value="Genomic_DNA"/>
</dbReference>
<comment type="similarity">
    <text evidence="1">Belongs to the peptidase S1C family.</text>
</comment>
<dbReference type="Gene3D" id="2.40.10.10">
    <property type="entry name" value="Trypsin-like serine proteases"/>
    <property type="match status" value="2"/>
</dbReference>
<sequence>MLSTVRSVVVALVVVTALIAFAAPTSGLTSERISDSERDADAAAALPLEVQDERNESEATCDYVSLYEETTPGIVQVQVRPANATDGEAPGGGGGGGLGSGFVYAESNATADGNETIYVVTNQHVVTDQTNVTVEFEYGESRDGEVVGTDVYSDLAVVAVSSPPKSAEVLPVASELPPPGERVAAFGSPFGLEGTITEGIVSAVNRSMPLRQGFTIPNAIQTDAPINPGNSGGPLITCDGEVVGVNRAGGGENIGFAIGAHLLERVAPSLIETGEYAHPYLGVSTVDVSPSLAAANDLESTTGAYVHQTVPDGPAAEVLEGTTEGETVNGTVVPVGGDVIVAIDDQPIRSGEELVGYLVSQTEPGDEISLTVRSGGEEETVSVTLGERPEPETGAPSP</sequence>
<evidence type="ECO:0000256" key="3">
    <source>
        <dbReference type="ARBA" id="ARBA00022801"/>
    </source>
</evidence>